<dbReference type="OrthoDB" id="3396083at2"/>
<dbReference type="InterPro" id="IPR013113">
    <property type="entry name" value="SIP_FAD-bd"/>
</dbReference>
<dbReference type="Gene3D" id="2.40.30.10">
    <property type="entry name" value="Translation factors"/>
    <property type="match status" value="1"/>
</dbReference>
<dbReference type="EC" id="3.6.3.-" evidence="2"/>
<gene>
    <name evidence="2" type="primary">irtA</name>
    <name evidence="2" type="ORF">NCTC10437_04196</name>
</gene>
<keyword evidence="3" id="KW-1185">Reference proteome</keyword>
<dbReference type="STRING" id="1791.GCA_001049355_03521"/>
<dbReference type="AlphaFoldDB" id="A0A448IXQ0"/>
<dbReference type="GO" id="GO:0016787">
    <property type="term" value="F:hydrolase activity"/>
    <property type="evidence" value="ECO:0007669"/>
    <property type="project" value="UniProtKB-KW"/>
</dbReference>
<accession>A0A448IXQ0</accession>
<protein>
    <submittedName>
        <fullName evidence="2">FAD-binding 9, siderophore-interacting domain-containing protein</fullName>
        <ecNumber evidence="2">3.6.3.-</ecNumber>
    </submittedName>
</protein>
<dbReference type="Gene3D" id="3.40.50.80">
    <property type="entry name" value="Nucleotide-binding domain of ferredoxin-NADP reductase (FNR) module"/>
    <property type="match status" value="1"/>
</dbReference>
<dbReference type="EMBL" id="LR134356">
    <property type="protein sequence ID" value="VEG57189.1"/>
    <property type="molecule type" value="Genomic_DNA"/>
</dbReference>
<name>A0A448IXQ0_MYCAU</name>
<reference evidence="2 3" key="1">
    <citation type="submission" date="2018-12" db="EMBL/GenBank/DDBJ databases">
        <authorList>
            <consortium name="Pathogen Informatics"/>
        </authorList>
    </citation>
    <scope>NUCLEOTIDE SEQUENCE [LARGE SCALE GENOMIC DNA]</scope>
    <source>
        <strain evidence="2 3">NCTC10437</strain>
    </source>
</reference>
<dbReference type="PANTHER" id="PTHR30157:SF0">
    <property type="entry name" value="NADPH-DEPENDENT FERRIC-CHELATE REDUCTASE"/>
    <property type="match status" value="1"/>
</dbReference>
<dbReference type="Pfam" id="PF04954">
    <property type="entry name" value="SIP"/>
    <property type="match status" value="1"/>
</dbReference>
<keyword evidence="2" id="KW-0378">Hydrolase</keyword>
<dbReference type="InterPro" id="IPR039261">
    <property type="entry name" value="FNR_nucleotide-bd"/>
</dbReference>
<dbReference type="PROSITE" id="PS51384">
    <property type="entry name" value="FAD_FR"/>
    <property type="match status" value="1"/>
</dbReference>
<dbReference type="RefSeq" id="WP_048633398.1">
    <property type="nucleotide sequence ID" value="NZ_CVQQ01000011.1"/>
</dbReference>
<dbReference type="Pfam" id="PF08021">
    <property type="entry name" value="FAD_binding_9"/>
    <property type="match status" value="1"/>
</dbReference>
<dbReference type="InterPro" id="IPR017927">
    <property type="entry name" value="FAD-bd_FR_type"/>
</dbReference>
<dbReference type="GO" id="GO:0016491">
    <property type="term" value="F:oxidoreductase activity"/>
    <property type="evidence" value="ECO:0007669"/>
    <property type="project" value="InterPro"/>
</dbReference>
<dbReference type="PANTHER" id="PTHR30157">
    <property type="entry name" value="FERRIC REDUCTASE, NADPH-DEPENDENT"/>
    <property type="match status" value="1"/>
</dbReference>
<organism evidence="2 3">
    <name type="scientific">Mycolicibacterium aurum</name>
    <name type="common">Mycobacterium aurum</name>
    <dbReference type="NCBI Taxonomy" id="1791"/>
    <lineage>
        <taxon>Bacteria</taxon>
        <taxon>Bacillati</taxon>
        <taxon>Actinomycetota</taxon>
        <taxon>Actinomycetes</taxon>
        <taxon>Mycobacteriales</taxon>
        <taxon>Mycobacteriaceae</taxon>
        <taxon>Mycolicibacterium</taxon>
    </lineage>
</organism>
<sequence length="238" mass="26008">MSDTKRSRGFAGAVLKLMRAGDYELTVTGRTQVTPHYLRLSFQADELLAGRTLHPTMWIRMWFTDGEKLHQRGYTLVDPDPANGTVDVEFALHDGIASRWAQLAEPGDTIEATVLGSNFSLPEPAPAGYVIVGDTASLPAINSLLDAIGDTPAQIFLEAAHDDDRQLPVRRSADVTWVEREDAGAALVAAVGSAAFDASDHFGWVACDNRTTREVAKVLREDFKIPRKSVKAQAYWVA</sequence>
<dbReference type="InterPro" id="IPR007037">
    <property type="entry name" value="SIP_rossman_dom"/>
</dbReference>
<evidence type="ECO:0000259" key="1">
    <source>
        <dbReference type="PROSITE" id="PS51384"/>
    </source>
</evidence>
<dbReference type="CDD" id="cd06193">
    <property type="entry name" value="siderophore_interacting"/>
    <property type="match status" value="1"/>
</dbReference>
<dbReference type="InterPro" id="IPR017938">
    <property type="entry name" value="Riboflavin_synthase-like_b-brl"/>
</dbReference>
<evidence type="ECO:0000313" key="3">
    <source>
        <dbReference type="Proteomes" id="UP000279306"/>
    </source>
</evidence>
<dbReference type="SUPFAM" id="SSF63380">
    <property type="entry name" value="Riboflavin synthase domain-like"/>
    <property type="match status" value="1"/>
</dbReference>
<dbReference type="Proteomes" id="UP000279306">
    <property type="component" value="Chromosome"/>
</dbReference>
<dbReference type="KEGG" id="mauu:NCTC10437_04196"/>
<evidence type="ECO:0000313" key="2">
    <source>
        <dbReference type="EMBL" id="VEG57189.1"/>
    </source>
</evidence>
<feature type="domain" description="FAD-binding FR-type" evidence="1">
    <location>
        <begin position="20"/>
        <end position="122"/>
    </location>
</feature>
<dbReference type="InterPro" id="IPR039374">
    <property type="entry name" value="SIP_fam"/>
</dbReference>
<proteinExistence type="predicted"/>